<organism evidence="3 4">
    <name type="scientific">Penstemon smallii</name>
    <dbReference type="NCBI Taxonomy" id="265156"/>
    <lineage>
        <taxon>Eukaryota</taxon>
        <taxon>Viridiplantae</taxon>
        <taxon>Streptophyta</taxon>
        <taxon>Embryophyta</taxon>
        <taxon>Tracheophyta</taxon>
        <taxon>Spermatophyta</taxon>
        <taxon>Magnoliopsida</taxon>
        <taxon>eudicotyledons</taxon>
        <taxon>Gunneridae</taxon>
        <taxon>Pentapetalae</taxon>
        <taxon>asterids</taxon>
        <taxon>lamiids</taxon>
        <taxon>Lamiales</taxon>
        <taxon>Plantaginaceae</taxon>
        <taxon>Cheloneae</taxon>
        <taxon>Penstemon</taxon>
    </lineage>
</organism>
<dbReference type="PANTHER" id="PTHR36733:SF1">
    <property type="entry name" value="CELL WALL PROTEIN-RELATED"/>
    <property type="match status" value="1"/>
</dbReference>
<comment type="caution">
    <text evidence="3">The sequence shown here is derived from an EMBL/GenBank/DDBJ whole genome shotgun (WGS) entry which is preliminary data.</text>
</comment>
<dbReference type="PANTHER" id="PTHR36733">
    <property type="entry name" value="CELL WALL PROTEIN-RELATED"/>
    <property type="match status" value="1"/>
</dbReference>
<proteinExistence type="predicted"/>
<keyword evidence="2" id="KW-0732">Signal</keyword>
<evidence type="ECO:0008006" key="5">
    <source>
        <dbReference type="Google" id="ProtNLM"/>
    </source>
</evidence>
<reference evidence="3 4" key="1">
    <citation type="submission" date="2024-12" db="EMBL/GenBank/DDBJ databases">
        <title>The unique morphological basis and parallel evolutionary history of personate flowers in Penstemon.</title>
        <authorList>
            <person name="Depatie T.H."/>
            <person name="Wessinger C.A."/>
        </authorList>
    </citation>
    <scope>NUCLEOTIDE SEQUENCE [LARGE SCALE GENOMIC DNA]</scope>
    <source>
        <strain evidence="3">WTNN_2</strain>
        <tissue evidence="3">Leaf</tissue>
    </source>
</reference>
<sequence length="130" mass="13089">MASTSPAFLGFLFILLVSLATNIVSGRNIPTDDKAAEVKHPEWLGHFDGTVLVPGIGRFMVPKKGSHVNPFTYNPVTGTNTGNGAIIPGIGGSTGGGNSYVPGGDDTLLPNPGVEVPNPAGGGLPAPSSP</sequence>
<evidence type="ECO:0000313" key="3">
    <source>
        <dbReference type="EMBL" id="KAL3821508.1"/>
    </source>
</evidence>
<dbReference type="InterPro" id="IPR034565">
    <property type="entry name" value="Put_cell_wall"/>
</dbReference>
<dbReference type="AlphaFoldDB" id="A0ABD3SAR7"/>
<evidence type="ECO:0000256" key="1">
    <source>
        <dbReference type="SAM" id="MobiDB-lite"/>
    </source>
</evidence>
<name>A0ABD3SAR7_9LAMI</name>
<feature type="signal peptide" evidence="2">
    <location>
        <begin position="1"/>
        <end position="26"/>
    </location>
</feature>
<keyword evidence="4" id="KW-1185">Reference proteome</keyword>
<feature type="region of interest" description="Disordered" evidence="1">
    <location>
        <begin position="95"/>
        <end position="130"/>
    </location>
</feature>
<accession>A0ABD3SAR7</accession>
<feature type="chain" id="PRO_5044844939" description="Cell wall protein" evidence="2">
    <location>
        <begin position="27"/>
        <end position="130"/>
    </location>
</feature>
<gene>
    <name evidence="3" type="ORF">ACJIZ3_007413</name>
</gene>
<protein>
    <recommendedName>
        <fullName evidence="5">Cell wall protein</fullName>
    </recommendedName>
</protein>
<dbReference type="EMBL" id="JBJXBP010000007">
    <property type="protein sequence ID" value="KAL3821508.1"/>
    <property type="molecule type" value="Genomic_DNA"/>
</dbReference>
<evidence type="ECO:0000313" key="4">
    <source>
        <dbReference type="Proteomes" id="UP001634393"/>
    </source>
</evidence>
<evidence type="ECO:0000256" key="2">
    <source>
        <dbReference type="SAM" id="SignalP"/>
    </source>
</evidence>
<dbReference type="Proteomes" id="UP001634393">
    <property type="component" value="Unassembled WGS sequence"/>
</dbReference>